<dbReference type="HAMAP" id="MF_00416">
    <property type="entry name" value="FlgI"/>
    <property type="match status" value="1"/>
</dbReference>
<evidence type="ECO:0000313" key="10">
    <source>
        <dbReference type="Proteomes" id="UP000249725"/>
    </source>
</evidence>
<proteinExistence type="inferred from homology"/>
<dbReference type="Pfam" id="PF02119">
    <property type="entry name" value="FlgI"/>
    <property type="match status" value="1"/>
</dbReference>
<dbReference type="GO" id="GO:0030288">
    <property type="term" value="C:outer membrane-bounded periplasmic space"/>
    <property type="evidence" value="ECO:0007669"/>
    <property type="project" value="InterPro"/>
</dbReference>
<dbReference type="InterPro" id="IPR001782">
    <property type="entry name" value="Flag_FlgI"/>
</dbReference>
<dbReference type="PANTHER" id="PTHR30381:SF0">
    <property type="entry name" value="FLAGELLAR P-RING PROTEIN"/>
    <property type="match status" value="1"/>
</dbReference>
<protein>
    <recommendedName>
        <fullName evidence="3 8">Flagellar P-ring protein</fullName>
    </recommendedName>
    <alternativeName>
        <fullName evidence="7 8">Basal body P-ring protein</fullName>
    </alternativeName>
</protein>
<evidence type="ECO:0000256" key="3">
    <source>
        <dbReference type="ARBA" id="ARBA00019515"/>
    </source>
</evidence>
<comment type="subunit">
    <text evidence="8">The basal body constitutes a major portion of the flagellar organelle and consists of four rings (L,P,S, and M) mounted on a central rod.</text>
</comment>
<comment type="function">
    <text evidence="1 8">Assembles around the rod to form the L-ring and probably protects the motor/basal body from shearing forces during rotation.</text>
</comment>
<evidence type="ECO:0000256" key="5">
    <source>
        <dbReference type="ARBA" id="ARBA00022764"/>
    </source>
</evidence>
<keyword evidence="10" id="KW-1185">Reference proteome</keyword>
<dbReference type="Proteomes" id="UP000249725">
    <property type="component" value="Unassembled WGS sequence"/>
</dbReference>
<evidence type="ECO:0000256" key="6">
    <source>
        <dbReference type="ARBA" id="ARBA00023143"/>
    </source>
</evidence>
<comment type="subcellular location">
    <subcellularLocation>
        <location evidence="2 8">Bacterial flagellum basal body</location>
    </subcellularLocation>
</comment>
<organism evidence="9 10">
    <name type="scientific">Phenylobacterium deserti</name>
    <dbReference type="NCBI Taxonomy" id="1914756"/>
    <lineage>
        <taxon>Bacteria</taxon>
        <taxon>Pseudomonadati</taxon>
        <taxon>Pseudomonadota</taxon>
        <taxon>Alphaproteobacteria</taxon>
        <taxon>Caulobacterales</taxon>
        <taxon>Caulobacteraceae</taxon>
        <taxon>Phenylobacterium</taxon>
    </lineage>
</organism>
<reference evidence="10" key="1">
    <citation type="submission" date="2018-05" db="EMBL/GenBank/DDBJ databases">
        <authorList>
            <person name="Li X."/>
        </authorList>
    </citation>
    <scope>NUCLEOTIDE SEQUENCE [LARGE SCALE GENOMIC DNA]</scope>
    <source>
        <strain evidence="10">YIM 73061</strain>
    </source>
</reference>
<dbReference type="GO" id="GO:0005198">
    <property type="term" value="F:structural molecule activity"/>
    <property type="evidence" value="ECO:0007669"/>
    <property type="project" value="InterPro"/>
</dbReference>
<feature type="chain" id="PRO_5016472793" description="Flagellar P-ring protein" evidence="8">
    <location>
        <begin position="25"/>
        <end position="369"/>
    </location>
</feature>
<keyword evidence="4 8" id="KW-0732">Signal</keyword>
<keyword evidence="9" id="KW-0282">Flagellum</keyword>
<feature type="signal peptide" evidence="8">
    <location>
        <begin position="1"/>
        <end position="24"/>
    </location>
</feature>
<accession>A0A328ACH7</accession>
<evidence type="ECO:0000256" key="8">
    <source>
        <dbReference type="HAMAP-Rule" id="MF_00416"/>
    </source>
</evidence>
<name>A0A328ACH7_9CAUL</name>
<keyword evidence="6 8" id="KW-0975">Bacterial flagellum</keyword>
<evidence type="ECO:0000256" key="2">
    <source>
        <dbReference type="ARBA" id="ARBA00004117"/>
    </source>
</evidence>
<dbReference type="EMBL" id="QFYR01000003">
    <property type="protein sequence ID" value="RAK52339.1"/>
    <property type="molecule type" value="Genomic_DNA"/>
</dbReference>
<dbReference type="GO" id="GO:0071973">
    <property type="term" value="P:bacterial-type flagellum-dependent cell motility"/>
    <property type="evidence" value="ECO:0007669"/>
    <property type="project" value="InterPro"/>
</dbReference>
<dbReference type="OrthoDB" id="9786431at2"/>
<evidence type="ECO:0000256" key="7">
    <source>
        <dbReference type="ARBA" id="ARBA00032344"/>
    </source>
</evidence>
<keyword evidence="9" id="KW-0966">Cell projection</keyword>
<dbReference type="PANTHER" id="PTHR30381">
    <property type="entry name" value="FLAGELLAR P-RING PERIPLASMIC PROTEIN FLGI"/>
    <property type="match status" value="1"/>
</dbReference>
<keyword evidence="9" id="KW-0969">Cilium</keyword>
<evidence type="ECO:0000313" key="9">
    <source>
        <dbReference type="EMBL" id="RAK52339.1"/>
    </source>
</evidence>
<comment type="caution">
    <text evidence="9">The sequence shown here is derived from an EMBL/GenBank/DDBJ whole genome shotgun (WGS) entry which is preliminary data.</text>
</comment>
<dbReference type="PRINTS" id="PR01010">
    <property type="entry name" value="FLGPRINGFLGI"/>
</dbReference>
<sequence precursor="true">MLRALRLFSVALVAASLAAAPAFAKSRIKDIVEFEGVRDNMLVGYGIVVGLNGTGDALRNAPMTKQSLEAMLERLGVNTRDAQLNTKNVAAVMVTARLPAFAASGSSVDVSVSALGDAKSLLGGTLLVTPLLGADGQAYAVAQGTVQTGSVSASGASGSSVSKGVPTAGRIASGALVEREIGFQLAAMNQLRMTLRNPDFTTARRIAEVINGKFPGSAAADNPTIVSIRPPAGMDMISFVSTVENLSVEPDAPAKVVIDEVAGVIVMGEAVRVSTVAIQQGNLTITVQESPAVSQPAPFARAGQTAVVPQSDVQVDEETGRQFVTVRNGASLSTLVSGLNALGVTPRDMISILQTIKAAGALQADIEVM</sequence>
<dbReference type="RefSeq" id="WP_111515663.1">
    <property type="nucleotide sequence ID" value="NZ_QFYR01000003.1"/>
</dbReference>
<dbReference type="NCBIfam" id="NF003676">
    <property type="entry name" value="PRK05303.1"/>
    <property type="match status" value="1"/>
</dbReference>
<dbReference type="AlphaFoldDB" id="A0A328ACH7"/>
<gene>
    <name evidence="8 9" type="primary">flgI</name>
    <name evidence="9" type="ORF">DJ018_14505</name>
</gene>
<evidence type="ECO:0000256" key="1">
    <source>
        <dbReference type="ARBA" id="ARBA00002591"/>
    </source>
</evidence>
<keyword evidence="5" id="KW-0574">Periplasm</keyword>
<evidence type="ECO:0000256" key="4">
    <source>
        <dbReference type="ARBA" id="ARBA00022729"/>
    </source>
</evidence>
<comment type="similarity">
    <text evidence="8">Belongs to the FlgI family.</text>
</comment>
<dbReference type="GO" id="GO:0009428">
    <property type="term" value="C:bacterial-type flagellum basal body, distal rod, P ring"/>
    <property type="evidence" value="ECO:0007669"/>
    <property type="project" value="InterPro"/>
</dbReference>